<evidence type="ECO:0000313" key="2">
    <source>
        <dbReference type="Proteomes" id="UP000697995"/>
    </source>
</evidence>
<sequence>MDATEWRITGGSALLDGALRGAEVALAGGQVAAAAPGSSMRGGRVLDARGLLVLPGLVDIHGDAHERGLQPRPGIGFPPAMAVRDTAAQLLASGITTAYLGVTLSWEPGLRSLEAWRALLAALDAVRPGLAPDLRVHLRFEADNLDALDDALSGIAAGRVHLLGFNDHTPAILRKLGNDKEMAKYAGRAGLSPAEFRALAERVAARRGEVPAARARLAAAARTAGIPMLSHDDATLEDRAHYRAHGAGICEFPMAEAVAADARAHGEAVVMGAPNVVRGGSHLGWASAAPLAERGLVTVLASDYHWPALLAAPFAMARRGTLDVAAAWALVSANPAAAAGLTDRGVLAPGLRGDVVVVDPATEAVVAVFCAGRLAHLTTEGAARLA</sequence>
<dbReference type="RefSeq" id="WP_133220561.1">
    <property type="nucleotide sequence ID" value="NZ_NRSG01000002.1"/>
</dbReference>
<dbReference type="PIRSF" id="PIRSF038971">
    <property type="entry name" value="PhnM"/>
    <property type="match status" value="1"/>
</dbReference>
<accession>A0ABS1CSD2</accession>
<dbReference type="SUPFAM" id="SSF51338">
    <property type="entry name" value="Composite domain of metallo-dependent hydrolases"/>
    <property type="match status" value="1"/>
</dbReference>
<evidence type="ECO:0008006" key="3">
    <source>
        <dbReference type="Google" id="ProtNLM"/>
    </source>
</evidence>
<dbReference type="InterPro" id="IPR032466">
    <property type="entry name" value="Metal_Hydrolase"/>
</dbReference>
<dbReference type="NCBIfam" id="NF011990">
    <property type="entry name" value="PRK15446.2-6"/>
    <property type="match status" value="1"/>
</dbReference>
<gene>
    <name evidence="1" type="ORF">CKO45_00720</name>
</gene>
<protein>
    <recommendedName>
        <fullName evidence="3">Alpha-D-ribose 1-methylphosphonate 5-triphosphate diphosphatase</fullName>
    </recommendedName>
</protein>
<organism evidence="1 2">
    <name type="scientific">Paracraurococcus ruber</name>
    <dbReference type="NCBI Taxonomy" id="77675"/>
    <lineage>
        <taxon>Bacteria</taxon>
        <taxon>Pseudomonadati</taxon>
        <taxon>Pseudomonadota</taxon>
        <taxon>Alphaproteobacteria</taxon>
        <taxon>Acetobacterales</taxon>
        <taxon>Roseomonadaceae</taxon>
        <taxon>Paracraurococcus</taxon>
    </lineage>
</organism>
<dbReference type="EMBL" id="NRSG01000002">
    <property type="protein sequence ID" value="MBK1656749.1"/>
    <property type="molecule type" value="Genomic_DNA"/>
</dbReference>
<name>A0ABS1CSD2_9PROT</name>
<dbReference type="Proteomes" id="UP000697995">
    <property type="component" value="Unassembled WGS sequence"/>
</dbReference>
<dbReference type="InterPro" id="IPR011059">
    <property type="entry name" value="Metal-dep_hydrolase_composite"/>
</dbReference>
<dbReference type="Gene3D" id="2.30.40.10">
    <property type="entry name" value="Urease, subunit C, domain 1"/>
    <property type="match status" value="1"/>
</dbReference>
<dbReference type="Gene3D" id="3.20.20.140">
    <property type="entry name" value="Metal-dependent hydrolases"/>
    <property type="match status" value="2"/>
</dbReference>
<dbReference type="PANTHER" id="PTHR43135">
    <property type="entry name" value="ALPHA-D-RIBOSE 1-METHYLPHOSPHONATE 5-TRIPHOSPHATE DIPHOSPHATASE"/>
    <property type="match status" value="1"/>
</dbReference>
<dbReference type="InterPro" id="IPR051781">
    <property type="entry name" value="Metallo-dep_Hydrolase"/>
</dbReference>
<keyword evidence="2" id="KW-1185">Reference proteome</keyword>
<dbReference type="PANTHER" id="PTHR43135:SF3">
    <property type="entry name" value="ALPHA-D-RIBOSE 1-METHYLPHOSPHONATE 5-TRIPHOSPHATE DIPHOSPHATASE"/>
    <property type="match status" value="1"/>
</dbReference>
<dbReference type="InterPro" id="IPR012696">
    <property type="entry name" value="PhnM"/>
</dbReference>
<dbReference type="NCBIfam" id="NF011987">
    <property type="entry name" value="PRK15446.2-3"/>
    <property type="match status" value="1"/>
</dbReference>
<reference evidence="1 2" key="1">
    <citation type="journal article" date="2020" name="Microorganisms">
        <title>Osmotic Adaptation and Compatible Solute Biosynthesis of Phototrophic Bacteria as Revealed from Genome Analyses.</title>
        <authorList>
            <person name="Imhoff J.F."/>
            <person name="Rahn T."/>
            <person name="Kunzel S."/>
            <person name="Keller A."/>
            <person name="Neulinger S.C."/>
        </authorList>
    </citation>
    <scope>NUCLEOTIDE SEQUENCE [LARGE SCALE GENOMIC DNA]</scope>
    <source>
        <strain evidence="1 2">DSM 15382</strain>
    </source>
</reference>
<dbReference type="SUPFAM" id="SSF51556">
    <property type="entry name" value="Metallo-dependent hydrolases"/>
    <property type="match status" value="1"/>
</dbReference>
<comment type="caution">
    <text evidence="1">The sequence shown here is derived from an EMBL/GenBank/DDBJ whole genome shotgun (WGS) entry which is preliminary data.</text>
</comment>
<proteinExistence type="predicted"/>
<evidence type="ECO:0000313" key="1">
    <source>
        <dbReference type="EMBL" id="MBK1656749.1"/>
    </source>
</evidence>